<evidence type="ECO:0000313" key="2">
    <source>
        <dbReference type="Proteomes" id="UP000199622"/>
    </source>
</evidence>
<proteinExistence type="predicted"/>
<evidence type="ECO:0000313" key="1">
    <source>
        <dbReference type="EMBL" id="SED28112.1"/>
    </source>
</evidence>
<sequence>MWDPGKYLDYADLRARPFHDLVSRIGATSPRRVVDLGCGPGNLTVSLRDRWPSATLECSDSSPEMVAAARARGLDVSLLDVRDWTPSPDTDVVVSNAVLQWVPDHAALLRRWASGLPAGAWLAVQVPGNFTAPSHVLTRELAASPTWASRLAEVVLREDDAVSSPLEYANLLADAGCEVDAWETTYVQPLRGPSPVLEWITGTALRPIRAALPDDEWAEFRAALAPLLDSAYPPRPDGVTWFEFRRVFFVARVSA</sequence>
<dbReference type="STRING" id="208445.SAMN04489727_7227"/>
<dbReference type="Gene3D" id="3.40.50.150">
    <property type="entry name" value="Vaccinia Virus protein VP39"/>
    <property type="match status" value="1"/>
</dbReference>
<dbReference type="PANTHER" id="PTHR43861">
    <property type="entry name" value="TRANS-ACONITATE 2-METHYLTRANSFERASE-RELATED"/>
    <property type="match status" value="1"/>
</dbReference>
<dbReference type="NCBIfam" id="NF010703">
    <property type="entry name" value="PRK14103.1"/>
    <property type="match status" value="1"/>
</dbReference>
<dbReference type="SUPFAM" id="SSF53335">
    <property type="entry name" value="S-adenosyl-L-methionine-dependent methyltransferases"/>
    <property type="match status" value="1"/>
</dbReference>
<dbReference type="OrthoDB" id="9795085at2"/>
<keyword evidence="1" id="KW-0489">Methyltransferase</keyword>
<keyword evidence="2" id="KW-1185">Reference proteome</keyword>
<organism evidence="1 2">
    <name type="scientific">Amycolatopsis tolypomycina</name>
    <dbReference type="NCBI Taxonomy" id="208445"/>
    <lineage>
        <taxon>Bacteria</taxon>
        <taxon>Bacillati</taxon>
        <taxon>Actinomycetota</taxon>
        <taxon>Actinomycetes</taxon>
        <taxon>Pseudonocardiales</taxon>
        <taxon>Pseudonocardiaceae</taxon>
        <taxon>Amycolatopsis</taxon>
    </lineage>
</organism>
<dbReference type="Proteomes" id="UP000199622">
    <property type="component" value="Unassembled WGS sequence"/>
</dbReference>
<dbReference type="InterPro" id="IPR029063">
    <property type="entry name" value="SAM-dependent_MTases_sf"/>
</dbReference>
<dbReference type="RefSeq" id="WP_091315930.1">
    <property type="nucleotide sequence ID" value="NZ_FNSO01000004.1"/>
</dbReference>
<dbReference type="GO" id="GO:0032259">
    <property type="term" value="P:methylation"/>
    <property type="evidence" value="ECO:0007669"/>
    <property type="project" value="UniProtKB-KW"/>
</dbReference>
<dbReference type="Gene3D" id="1.10.150.290">
    <property type="entry name" value="S-adenosyl-L-methionine-dependent methyltransferases"/>
    <property type="match status" value="1"/>
</dbReference>
<dbReference type="AlphaFoldDB" id="A0A1H4ZD65"/>
<keyword evidence="1" id="KW-0808">Transferase</keyword>
<dbReference type="GO" id="GO:0030798">
    <property type="term" value="F:trans-aconitate 2-methyltransferase activity"/>
    <property type="evidence" value="ECO:0007669"/>
    <property type="project" value="InterPro"/>
</dbReference>
<dbReference type="PANTHER" id="PTHR43861:SF1">
    <property type="entry name" value="TRANS-ACONITATE 2-METHYLTRANSFERASE"/>
    <property type="match status" value="1"/>
</dbReference>
<dbReference type="CDD" id="cd02440">
    <property type="entry name" value="AdoMet_MTases"/>
    <property type="match status" value="1"/>
</dbReference>
<dbReference type="Pfam" id="PF13489">
    <property type="entry name" value="Methyltransf_23"/>
    <property type="match status" value="1"/>
</dbReference>
<dbReference type="InterPro" id="IPR023149">
    <property type="entry name" value="Trans_acon_MeTrfase_C"/>
</dbReference>
<name>A0A1H4ZD65_9PSEU</name>
<reference evidence="2" key="1">
    <citation type="submission" date="2016-10" db="EMBL/GenBank/DDBJ databases">
        <authorList>
            <person name="Varghese N."/>
            <person name="Submissions S."/>
        </authorList>
    </citation>
    <scope>NUCLEOTIDE SEQUENCE [LARGE SCALE GENOMIC DNA]</scope>
    <source>
        <strain evidence="2">DSM 44544</strain>
    </source>
</reference>
<dbReference type="EMBL" id="FNSO01000004">
    <property type="protein sequence ID" value="SED28112.1"/>
    <property type="molecule type" value="Genomic_DNA"/>
</dbReference>
<protein>
    <submittedName>
        <fullName evidence="1">Trans-aconitate 2-methyltransferase</fullName>
    </submittedName>
</protein>
<gene>
    <name evidence="1" type="ORF">SAMN04489727_7227</name>
</gene>
<accession>A0A1H4ZD65</accession>